<reference evidence="1" key="1">
    <citation type="submission" date="2019-08" db="EMBL/GenBank/DDBJ databases">
        <authorList>
            <person name="Kucharzyk K."/>
            <person name="Murdoch R.W."/>
            <person name="Higgins S."/>
            <person name="Loffler F."/>
        </authorList>
    </citation>
    <scope>NUCLEOTIDE SEQUENCE</scope>
</reference>
<gene>
    <name evidence="1" type="ORF">SDC9_176158</name>
</gene>
<proteinExistence type="predicted"/>
<organism evidence="1">
    <name type="scientific">bioreactor metagenome</name>
    <dbReference type="NCBI Taxonomy" id="1076179"/>
    <lineage>
        <taxon>unclassified sequences</taxon>
        <taxon>metagenomes</taxon>
        <taxon>ecological metagenomes</taxon>
    </lineage>
</organism>
<sequence length="84" mass="9090">MQTGGIALKRRVDPDGNRLDDARGHVVAFRHVARGVYVRRARAHGLINRDATADFDAGFAGKLRVGANADGLNEYVARDRFAAG</sequence>
<accession>A0A645GYL5</accession>
<protein>
    <submittedName>
        <fullName evidence="1">Uncharacterized protein</fullName>
    </submittedName>
</protein>
<dbReference type="AlphaFoldDB" id="A0A645GYL5"/>
<evidence type="ECO:0000313" key="1">
    <source>
        <dbReference type="EMBL" id="MPN28713.1"/>
    </source>
</evidence>
<name>A0A645GYL5_9ZZZZ</name>
<dbReference type="EMBL" id="VSSQ01079096">
    <property type="protein sequence ID" value="MPN28713.1"/>
    <property type="molecule type" value="Genomic_DNA"/>
</dbReference>
<comment type="caution">
    <text evidence="1">The sequence shown here is derived from an EMBL/GenBank/DDBJ whole genome shotgun (WGS) entry which is preliminary data.</text>
</comment>